<reference evidence="1" key="1">
    <citation type="submission" date="2014-09" db="EMBL/GenBank/DDBJ databases">
        <authorList>
            <person name="Magalhaes I.L.F."/>
            <person name="Oliveira U."/>
            <person name="Santos F.R."/>
            <person name="Vidigal T.H.D.A."/>
            <person name="Brescovit A.D."/>
            <person name="Santos A.J."/>
        </authorList>
    </citation>
    <scope>NUCLEOTIDE SEQUENCE</scope>
    <source>
        <tissue evidence="1">Shoot tissue taken approximately 20 cm above the soil surface</tissue>
    </source>
</reference>
<organism evidence="1">
    <name type="scientific">Arundo donax</name>
    <name type="common">Giant reed</name>
    <name type="synonym">Donax arundinaceus</name>
    <dbReference type="NCBI Taxonomy" id="35708"/>
    <lineage>
        <taxon>Eukaryota</taxon>
        <taxon>Viridiplantae</taxon>
        <taxon>Streptophyta</taxon>
        <taxon>Embryophyta</taxon>
        <taxon>Tracheophyta</taxon>
        <taxon>Spermatophyta</taxon>
        <taxon>Magnoliopsida</taxon>
        <taxon>Liliopsida</taxon>
        <taxon>Poales</taxon>
        <taxon>Poaceae</taxon>
        <taxon>PACMAD clade</taxon>
        <taxon>Arundinoideae</taxon>
        <taxon>Arundineae</taxon>
        <taxon>Arundo</taxon>
    </lineage>
</organism>
<dbReference type="AlphaFoldDB" id="A0A0A9TPL1"/>
<sequence>MAVRSRVLRLRRRRPPRRRP</sequence>
<name>A0A0A9TPL1_ARUDO</name>
<accession>A0A0A9TPL1</accession>
<evidence type="ECO:0000313" key="1">
    <source>
        <dbReference type="EMBL" id="JAD54415.1"/>
    </source>
</evidence>
<dbReference type="EMBL" id="GBRH01243480">
    <property type="protein sequence ID" value="JAD54415.1"/>
    <property type="molecule type" value="Transcribed_RNA"/>
</dbReference>
<reference evidence="1" key="2">
    <citation type="journal article" date="2015" name="Data Brief">
        <title>Shoot transcriptome of the giant reed, Arundo donax.</title>
        <authorList>
            <person name="Barrero R.A."/>
            <person name="Guerrero F.D."/>
            <person name="Moolhuijzen P."/>
            <person name="Goolsby J.A."/>
            <person name="Tidwell J."/>
            <person name="Bellgard S.E."/>
            <person name="Bellgard M.I."/>
        </authorList>
    </citation>
    <scope>NUCLEOTIDE SEQUENCE</scope>
    <source>
        <tissue evidence="1">Shoot tissue taken approximately 20 cm above the soil surface</tissue>
    </source>
</reference>
<protein>
    <submittedName>
        <fullName evidence="1">Uncharacterized protein</fullName>
    </submittedName>
</protein>
<proteinExistence type="predicted"/>